<dbReference type="SMART" id="SM00904">
    <property type="entry name" value="Flavokinase"/>
    <property type="match status" value="1"/>
</dbReference>
<evidence type="ECO:0000256" key="13">
    <source>
        <dbReference type="ARBA" id="ARBA00022827"/>
    </source>
</evidence>
<evidence type="ECO:0000256" key="2">
    <source>
        <dbReference type="ARBA" id="ARBA00005201"/>
    </source>
</evidence>
<evidence type="ECO:0000256" key="15">
    <source>
        <dbReference type="ARBA" id="ARBA00023268"/>
    </source>
</evidence>
<dbReference type="EC" id="2.7.1.26" evidence="4"/>
<proteinExistence type="inferred from homology"/>
<evidence type="ECO:0000256" key="3">
    <source>
        <dbReference type="ARBA" id="ARBA00010214"/>
    </source>
</evidence>
<dbReference type="Gene3D" id="2.40.30.30">
    <property type="entry name" value="Riboflavin kinase-like"/>
    <property type="match status" value="1"/>
</dbReference>
<evidence type="ECO:0000256" key="6">
    <source>
        <dbReference type="ARBA" id="ARBA00018483"/>
    </source>
</evidence>
<dbReference type="Proteomes" id="UP000436181">
    <property type="component" value="Unassembled WGS sequence"/>
</dbReference>
<evidence type="ECO:0000256" key="1">
    <source>
        <dbReference type="ARBA" id="ARBA00004726"/>
    </source>
</evidence>
<dbReference type="PANTHER" id="PTHR22749:SF6">
    <property type="entry name" value="RIBOFLAVIN KINASE"/>
    <property type="match status" value="1"/>
</dbReference>
<gene>
    <name evidence="19" type="ORF">F8377_04320</name>
</gene>
<dbReference type="Pfam" id="PF01687">
    <property type="entry name" value="Flavokinase"/>
    <property type="match status" value="1"/>
</dbReference>
<keyword evidence="9 19" id="KW-0808">Transferase</keyword>
<evidence type="ECO:0000259" key="18">
    <source>
        <dbReference type="SMART" id="SM00904"/>
    </source>
</evidence>
<evidence type="ECO:0000256" key="9">
    <source>
        <dbReference type="ARBA" id="ARBA00022679"/>
    </source>
</evidence>
<dbReference type="Gene3D" id="3.40.50.620">
    <property type="entry name" value="HUPs"/>
    <property type="match status" value="1"/>
</dbReference>
<evidence type="ECO:0000256" key="5">
    <source>
        <dbReference type="ARBA" id="ARBA00012393"/>
    </source>
</evidence>
<dbReference type="SUPFAM" id="SSF82114">
    <property type="entry name" value="Riboflavin kinase-like"/>
    <property type="match status" value="1"/>
</dbReference>
<keyword evidence="12 19" id="KW-0418">Kinase</keyword>
<evidence type="ECO:0000313" key="19">
    <source>
        <dbReference type="EMBL" id="KAB3523367.1"/>
    </source>
</evidence>
<evidence type="ECO:0000256" key="12">
    <source>
        <dbReference type="ARBA" id="ARBA00022777"/>
    </source>
</evidence>
<evidence type="ECO:0000256" key="14">
    <source>
        <dbReference type="ARBA" id="ARBA00022840"/>
    </source>
</evidence>
<evidence type="ECO:0000256" key="8">
    <source>
        <dbReference type="ARBA" id="ARBA00022643"/>
    </source>
</evidence>
<dbReference type="Pfam" id="PF06574">
    <property type="entry name" value="FAD_syn"/>
    <property type="match status" value="1"/>
</dbReference>
<dbReference type="InterPro" id="IPR015865">
    <property type="entry name" value="Riboflavin_kinase_bac/euk"/>
</dbReference>
<evidence type="ECO:0000256" key="10">
    <source>
        <dbReference type="ARBA" id="ARBA00022695"/>
    </source>
</evidence>
<keyword evidence="20" id="KW-1185">Reference proteome</keyword>
<keyword evidence="7" id="KW-0285">Flavoprotein</keyword>
<evidence type="ECO:0000313" key="20">
    <source>
        <dbReference type="Proteomes" id="UP000436181"/>
    </source>
</evidence>
<dbReference type="EMBL" id="WBZJ01000001">
    <property type="protein sequence ID" value="KAB3523367.1"/>
    <property type="molecule type" value="Genomic_DNA"/>
</dbReference>
<dbReference type="CDD" id="cd02064">
    <property type="entry name" value="FAD_synthetase_N"/>
    <property type="match status" value="1"/>
</dbReference>
<dbReference type="EC" id="2.7.7.2" evidence="5"/>
<comment type="catalytic activity">
    <reaction evidence="16">
        <text>riboflavin + ATP = FMN + ADP + H(+)</text>
        <dbReference type="Rhea" id="RHEA:14357"/>
        <dbReference type="ChEBI" id="CHEBI:15378"/>
        <dbReference type="ChEBI" id="CHEBI:30616"/>
        <dbReference type="ChEBI" id="CHEBI:57986"/>
        <dbReference type="ChEBI" id="CHEBI:58210"/>
        <dbReference type="ChEBI" id="CHEBI:456216"/>
        <dbReference type="EC" id="2.7.1.26"/>
    </reaction>
</comment>
<dbReference type="GO" id="GO:0003919">
    <property type="term" value="F:FMN adenylyltransferase activity"/>
    <property type="evidence" value="ECO:0007669"/>
    <property type="project" value="UniProtKB-EC"/>
</dbReference>
<comment type="catalytic activity">
    <reaction evidence="17">
        <text>FMN + ATP + H(+) = FAD + diphosphate</text>
        <dbReference type="Rhea" id="RHEA:17237"/>
        <dbReference type="ChEBI" id="CHEBI:15378"/>
        <dbReference type="ChEBI" id="CHEBI:30616"/>
        <dbReference type="ChEBI" id="CHEBI:33019"/>
        <dbReference type="ChEBI" id="CHEBI:57692"/>
        <dbReference type="ChEBI" id="CHEBI:58210"/>
        <dbReference type="EC" id="2.7.7.2"/>
    </reaction>
</comment>
<keyword evidence="10 19" id="KW-0548">Nucleotidyltransferase</keyword>
<reference evidence="19 20" key="1">
    <citation type="submission" date="2019-10" db="EMBL/GenBank/DDBJ databases">
        <title>Corynebacterium sp novel species isolated from the respiratory tract of Marmot.</title>
        <authorList>
            <person name="Zhang G."/>
        </authorList>
    </citation>
    <scope>NUCLEOTIDE SEQUENCE [LARGE SCALE GENOMIC DNA]</scope>
    <source>
        <strain evidence="19 20">336</strain>
    </source>
</reference>
<feature type="domain" description="Riboflavin kinase" evidence="18">
    <location>
        <begin position="235"/>
        <end position="374"/>
    </location>
</feature>
<sequence length="379" mass="41556">MPHAAGPHNPTQTGHNIVRCHARRLIHKNHTRGIEDATHADHHRWSKVAGVTIWYGLDRVPEHLGRNGTVVTIGVFDGVHRGHQELVTRAVARARELDVPSVMFTFDPHPTFIFRPSSVPKLLGTVEQRAQLAHDMGIDHVVVIGFTPEIASWSPAEYVDRVLIELLNAKSVIIGQNFTFGHKASGTSESMRELGEARGIDVDVVTLLEEDEHVICSTWIRDALAEGKVAEAMTALGRPFAVQGEVTHGAGRGGRALGFPTANLYFQDIYALPADGVYAGFVTVVDSGQDGEKVGTMPVGQRLPAAISVGTNPTFGHEPRSVESFILDHEADLYGKDVRVEFIEHLRGMETYESLDELIRAITNDVAQTRRAVLKFQGL</sequence>
<comment type="similarity">
    <text evidence="3">Belongs to the RibF family.</text>
</comment>
<comment type="pathway">
    <text evidence="1">Cofactor biosynthesis; FAD biosynthesis; FAD from FMN: step 1/1.</text>
</comment>
<evidence type="ECO:0000256" key="4">
    <source>
        <dbReference type="ARBA" id="ARBA00012105"/>
    </source>
</evidence>
<dbReference type="GO" id="GO:0008531">
    <property type="term" value="F:riboflavin kinase activity"/>
    <property type="evidence" value="ECO:0007669"/>
    <property type="project" value="UniProtKB-EC"/>
</dbReference>
<keyword evidence="13" id="KW-0274">FAD</keyword>
<dbReference type="InterPro" id="IPR015864">
    <property type="entry name" value="FAD_synthase"/>
</dbReference>
<comment type="caution">
    <text evidence="19">The sequence shown here is derived from an EMBL/GenBank/DDBJ whole genome shotgun (WGS) entry which is preliminary data.</text>
</comment>
<dbReference type="InterPro" id="IPR014729">
    <property type="entry name" value="Rossmann-like_a/b/a_fold"/>
</dbReference>
<evidence type="ECO:0000256" key="11">
    <source>
        <dbReference type="ARBA" id="ARBA00022741"/>
    </source>
</evidence>
<comment type="pathway">
    <text evidence="2">Cofactor biosynthesis; FMN biosynthesis; FMN from riboflavin (ATP route): step 1/1.</text>
</comment>
<evidence type="ECO:0000256" key="17">
    <source>
        <dbReference type="ARBA" id="ARBA00049494"/>
    </source>
</evidence>
<keyword evidence="8" id="KW-0288">FMN</keyword>
<keyword evidence="15" id="KW-0511">Multifunctional enzyme</keyword>
<dbReference type="InterPro" id="IPR023468">
    <property type="entry name" value="Riboflavin_kinase"/>
</dbReference>
<organism evidence="19 20">
    <name type="scientific">Corynebacterium zhongnanshanii</name>
    <dbReference type="NCBI Taxonomy" id="2768834"/>
    <lineage>
        <taxon>Bacteria</taxon>
        <taxon>Bacillati</taxon>
        <taxon>Actinomycetota</taxon>
        <taxon>Actinomycetes</taxon>
        <taxon>Mycobacteriales</taxon>
        <taxon>Corynebacteriaceae</taxon>
        <taxon>Corynebacterium</taxon>
    </lineage>
</organism>
<keyword evidence="14" id="KW-0067">ATP-binding</keyword>
<dbReference type="PANTHER" id="PTHR22749">
    <property type="entry name" value="RIBOFLAVIN KINASE/FMN ADENYLYLTRANSFERASE"/>
    <property type="match status" value="1"/>
</dbReference>
<name>A0ABQ6VG19_9CORY</name>
<accession>A0ABQ6VG19</accession>
<dbReference type="InterPro" id="IPR002606">
    <property type="entry name" value="Riboflavin_kinase_bac"/>
</dbReference>
<dbReference type="InterPro" id="IPR023465">
    <property type="entry name" value="Riboflavin_kinase_dom_sf"/>
</dbReference>
<evidence type="ECO:0000256" key="7">
    <source>
        <dbReference type="ARBA" id="ARBA00022630"/>
    </source>
</evidence>
<dbReference type="NCBIfam" id="TIGR00083">
    <property type="entry name" value="ribF"/>
    <property type="match status" value="1"/>
</dbReference>
<evidence type="ECO:0000256" key="16">
    <source>
        <dbReference type="ARBA" id="ARBA00047880"/>
    </source>
</evidence>
<protein>
    <recommendedName>
        <fullName evidence="6">Bifunctional riboflavin kinase/FMN adenylyltransferase</fullName>
        <ecNumber evidence="4">2.7.1.26</ecNumber>
        <ecNumber evidence="5">2.7.7.2</ecNumber>
    </recommendedName>
</protein>
<dbReference type="NCBIfam" id="NF004160">
    <property type="entry name" value="PRK05627.1-3"/>
    <property type="match status" value="1"/>
</dbReference>
<keyword evidence="11" id="KW-0547">Nucleotide-binding</keyword>
<dbReference type="SUPFAM" id="SSF52374">
    <property type="entry name" value="Nucleotidylyl transferase"/>
    <property type="match status" value="1"/>
</dbReference>